<feature type="domain" description="THD" evidence="10">
    <location>
        <begin position="238"/>
        <end position="383"/>
    </location>
</feature>
<protein>
    <submittedName>
        <fullName evidence="11">Tumor necrosis factor-a</fullName>
    </submittedName>
</protein>
<name>A0A482WXC4_LAOST</name>
<reference evidence="12 13" key="1">
    <citation type="journal article" date="2017" name="Gigascience">
        <title>Genome sequence of the small brown planthopper, Laodelphax striatellus.</title>
        <authorList>
            <person name="Zhu J."/>
            <person name="Jiang F."/>
            <person name="Wang X."/>
            <person name="Yang P."/>
            <person name="Bao Y."/>
            <person name="Zhao W."/>
            <person name="Wang W."/>
            <person name="Lu H."/>
            <person name="Wang Q."/>
            <person name="Cui N."/>
            <person name="Li J."/>
            <person name="Chen X."/>
            <person name="Luo L."/>
            <person name="Yu J."/>
            <person name="Kang L."/>
            <person name="Cui F."/>
        </authorList>
    </citation>
    <scope>NUCLEOTIDE SEQUENCE [LARGE SCALE GENOMIC DNA]</scope>
    <source>
        <strain evidence="12">Lst14</strain>
        <tissue evidence="12">Whole body</tissue>
    </source>
</reference>
<feature type="transmembrane region" description="Helical" evidence="9">
    <location>
        <begin position="21"/>
        <end position="41"/>
    </location>
</feature>
<comment type="similarity">
    <text evidence="2">Belongs to the tumor necrosis factor family.</text>
</comment>
<keyword evidence="5" id="KW-1015">Disulfide bond</keyword>
<organism evidence="12 13">
    <name type="scientific">Laodelphax striatellus</name>
    <name type="common">Small brown planthopper</name>
    <name type="synonym">Delphax striatella</name>
    <dbReference type="NCBI Taxonomy" id="195883"/>
    <lineage>
        <taxon>Eukaryota</taxon>
        <taxon>Metazoa</taxon>
        <taxon>Ecdysozoa</taxon>
        <taxon>Arthropoda</taxon>
        <taxon>Hexapoda</taxon>
        <taxon>Insecta</taxon>
        <taxon>Pterygota</taxon>
        <taxon>Neoptera</taxon>
        <taxon>Paraneoptera</taxon>
        <taxon>Hemiptera</taxon>
        <taxon>Auchenorrhyncha</taxon>
        <taxon>Fulgoroidea</taxon>
        <taxon>Delphacidae</taxon>
        <taxon>Criomorphinae</taxon>
        <taxon>Laodelphax</taxon>
    </lineage>
</organism>
<dbReference type="SMR" id="A0A482WXC4"/>
<dbReference type="GO" id="GO:0005164">
    <property type="term" value="F:tumor necrosis factor receptor binding"/>
    <property type="evidence" value="ECO:0007669"/>
    <property type="project" value="InterPro"/>
</dbReference>
<gene>
    <name evidence="11" type="primary">TNF-a</name>
    <name evidence="12" type="ORF">LSTR_LSTR005509</name>
</gene>
<keyword evidence="4" id="KW-0964">Secreted</keyword>
<comment type="subcellular location">
    <subcellularLocation>
        <location evidence="1">Secreted</location>
    </subcellularLocation>
</comment>
<dbReference type="InterPro" id="IPR021184">
    <property type="entry name" value="TNF_CS"/>
</dbReference>
<dbReference type="GO" id="GO:0005615">
    <property type="term" value="C:extracellular space"/>
    <property type="evidence" value="ECO:0007669"/>
    <property type="project" value="UniProtKB-KW"/>
</dbReference>
<keyword evidence="3" id="KW-0202">Cytokine</keyword>
<dbReference type="Gene3D" id="2.60.120.40">
    <property type="match status" value="1"/>
</dbReference>
<sequence length="389" mass="44728">MGESKAGAATGGGGGISRINFVSLALTVLLACLVAATFFYLRLSVGAENEALRARIQALDRQLAALSDAVVDLNNKTHELIRKRDEDHRRTYKDEEDVETEAEYEDDMDTEYDDPNEDDSEYDEEDEEDYDHGQAKEGATNHDLKEDRRSKRSSRRSMLTDEDDLRIHDGMKRRHLRSQRFRKMRRLRMADRADISTKQTDSILEGKYPVIRRKRRNNRREDVEVFTQNMTPLSSELVAAHFGADETKCLNQPHLRHCDSNHRRFHPGGIIKDWNTIFTSSSTLNIREGKLTVNSAGLYFVYAQVFYSNAHDVNSFRIIHNDQSIMQCTTYTNHNTNSAPRYSCFTGALAYLADGDSLYVRDVEERRHTLFEKTKTFFGLFKVGNTLMV</sequence>
<keyword evidence="9" id="KW-0472">Membrane</keyword>
<dbReference type="PROSITE" id="PS00251">
    <property type="entry name" value="THD_1"/>
    <property type="match status" value="1"/>
</dbReference>
<proteinExistence type="evidence at transcript level"/>
<dbReference type="GO" id="GO:0005125">
    <property type="term" value="F:cytokine activity"/>
    <property type="evidence" value="ECO:0007669"/>
    <property type="project" value="UniProtKB-KW"/>
</dbReference>
<dbReference type="Pfam" id="PF00229">
    <property type="entry name" value="TNF"/>
    <property type="match status" value="1"/>
</dbReference>
<dbReference type="InParanoid" id="A0A482WXC4"/>
<evidence type="ECO:0000259" key="10">
    <source>
        <dbReference type="PROSITE" id="PS50049"/>
    </source>
</evidence>
<keyword evidence="7" id="KW-0175">Coiled coil</keyword>
<evidence type="ECO:0000313" key="13">
    <source>
        <dbReference type="Proteomes" id="UP000291343"/>
    </source>
</evidence>
<dbReference type="InterPro" id="IPR008983">
    <property type="entry name" value="Tumour_necrosis_fac-like_dom"/>
</dbReference>
<evidence type="ECO:0000256" key="8">
    <source>
        <dbReference type="SAM" id="MobiDB-lite"/>
    </source>
</evidence>
<dbReference type="EMBL" id="QKKF02022802">
    <property type="protein sequence ID" value="RZF38148.1"/>
    <property type="molecule type" value="Genomic_DNA"/>
</dbReference>
<dbReference type="GO" id="GO:0016020">
    <property type="term" value="C:membrane"/>
    <property type="evidence" value="ECO:0007669"/>
    <property type="project" value="InterPro"/>
</dbReference>
<evidence type="ECO:0000256" key="6">
    <source>
        <dbReference type="ARBA" id="ARBA00023180"/>
    </source>
</evidence>
<dbReference type="InterPro" id="IPR051748">
    <property type="entry name" value="TNF_Ligand_Superfamily"/>
</dbReference>
<dbReference type="EMBL" id="KY435905">
    <property type="protein sequence ID" value="ATE51290.1"/>
    <property type="molecule type" value="mRNA"/>
</dbReference>
<dbReference type="SUPFAM" id="SSF49842">
    <property type="entry name" value="TNF-like"/>
    <property type="match status" value="1"/>
</dbReference>
<dbReference type="Proteomes" id="UP000291343">
    <property type="component" value="Unassembled WGS sequence"/>
</dbReference>
<dbReference type="STRING" id="195883.A0A482WXC4"/>
<feature type="compositionally biased region" description="Basic and acidic residues" evidence="8">
    <location>
        <begin position="131"/>
        <end position="149"/>
    </location>
</feature>
<feature type="region of interest" description="Disordered" evidence="8">
    <location>
        <begin position="88"/>
        <end position="164"/>
    </location>
</feature>
<dbReference type="SMART" id="SM00207">
    <property type="entry name" value="TNF"/>
    <property type="match status" value="1"/>
</dbReference>
<keyword evidence="9" id="KW-1133">Transmembrane helix</keyword>
<dbReference type="GO" id="GO:0006955">
    <property type="term" value="P:immune response"/>
    <property type="evidence" value="ECO:0007669"/>
    <property type="project" value="InterPro"/>
</dbReference>
<dbReference type="OrthoDB" id="6159739at2759"/>
<dbReference type="AlphaFoldDB" id="A0A482WXC4"/>
<accession>A0A482WXC4</accession>
<reference evidence="11" key="2">
    <citation type="submission" date="2017-01" db="EMBL/GenBank/DDBJ databases">
        <authorList>
            <person name="Wang W."/>
            <person name="Zhao W."/>
            <person name="Li J."/>
            <person name="Luo L."/>
            <person name="Kang L."/>
            <person name="Cui F."/>
        </authorList>
    </citation>
    <scope>NUCLEOTIDE SEQUENCE</scope>
</reference>
<evidence type="ECO:0000256" key="2">
    <source>
        <dbReference type="ARBA" id="ARBA00008670"/>
    </source>
</evidence>
<evidence type="ECO:0000313" key="11">
    <source>
        <dbReference type="EMBL" id="ATE51290.1"/>
    </source>
</evidence>
<keyword evidence="13" id="KW-1185">Reference proteome</keyword>
<reference evidence="12" key="3">
    <citation type="submission" date="2019-02" db="EMBL/GenBank/DDBJ databases">
        <authorList>
            <person name="Zhu J."/>
            <person name="Jiang F."/>
            <person name="Wang X."/>
            <person name="Yang P."/>
            <person name="Bao Y."/>
            <person name="Zhao W."/>
            <person name="Wang W."/>
            <person name="Lu H."/>
            <person name="Wang Q."/>
            <person name="Cui N."/>
            <person name="Li J."/>
            <person name="Chen X."/>
            <person name="Luo L."/>
            <person name="Yu J."/>
            <person name="Kang L."/>
            <person name="Cui F."/>
        </authorList>
    </citation>
    <scope>NUCLEOTIDE SEQUENCE</scope>
    <source>
        <strain evidence="12">Lst14</strain>
        <tissue evidence="12">Whole body</tissue>
    </source>
</reference>
<evidence type="ECO:0000256" key="7">
    <source>
        <dbReference type="SAM" id="Coils"/>
    </source>
</evidence>
<evidence type="ECO:0000256" key="4">
    <source>
        <dbReference type="ARBA" id="ARBA00022525"/>
    </source>
</evidence>
<evidence type="ECO:0000256" key="9">
    <source>
        <dbReference type="SAM" id="Phobius"/>
    </source>
</evidence>
<dbReference type="PANTHER" id="PTHR15151">
    <property type="entry name" value="PROTEIN EIGER"/>
    <property type="match status" value="1"/>
</dbReference>
<evidence type="ECO:0000256" key="5">
    <source>
        <dbReference type="ARBA" id="ARBA00023157"/>
    </source>
</evidence>
<dbReference type="PANTHER" id="PTHR15151:SF24">
    <property type="entry name" value="A PROLIFERATION-INDUCING LIGAND-LIKE PROTEIN-RELATED"/>
    <property type="match status" value="1"/>
</dbReference>
<evidence type="ECO:0000256" key="1">
    <source>
        <dbReference type="ARBA" id="ARBA00004613"/>
    </source>
</evidence>
<feature type="compositionally biased region" description="Acidic residues" evidence="8">
    <location>
        <begin position="94"/>
        <end position="130"/>
    </location>
</feature>
<keyword evidence="6" id="KW-0325">Glycoprotein</keyword>
<evidence type="ECO:0000256" key="3">
    <source>
        <dbReference type="ARBA" id="ARBA00022514"/>
    </source>
</evidence>
<feature type="coiled-coil region" evidence="7">
    <location>
        <begin position="49"/>
        <end position="76"/>
    </location>
</feature>
<dbReference type="PROSITE" id="PS51257">
    <property type="entry name" value="PROKAR_LIPOPROTEIN"/>
    <property type="match status" value="1"/>
</dbReference>
<dbReference type="PROSITE" id="PS50049">
    <property type="entry name" value="THD_2"/>
    <property type="match status" value="1"/>
</dbReference>
<keyword evidence="9" id="KW-0812">Transmembrane</keyword>
<dbReference type="InterPro" id="IPR006052">
    <property type="entry name" value="TNF_dom"/>
</dbReference>
<evidence type="ECO:0000313" key="12">
    <source>
        <dbReference type="EMBL" id="RZF38148.1"/>
    </source>
</evidence>